<protein>
    <submittedName>
        <fullName evidence="4">Maestro heat-like repeat-containing protein family member 2A</fullName>
    </submittedName>
</protein>
<dbReference type="Proteomes" id="UP000000715">
    <property type="component" value="Unplaced"/>
</dbReference>
<organism evidence="3 4">
    <name type="scientific">Mustela putorius furo</name>
    <name type="common">European domestic ferret</name>
    <name type="synonym">Mustela furo</name>
    <dbReference type="NCBI Taxonomy" id="9669"/>
    <lineage>
        <taxon>Eukaryota</taxon>
        <taxon>Metazoa</taxon>
        <taxon>Chordata</taxon>
        <taxon>Craniata</taxon>
        <taxon>Vertebrata</taxon>
        <taxon>Euteleostomi</taxon>
        <taxon>Mammalia</taxon>
        <taxon>Eutheria</taxon>
        <taxon>Laurasiatheria</taxon>
        <taxon>Carnivora</taxon>
        <taxon>Caniformia</taxon>
        <taxon>Musteloidea</taxon>
        <taxon>Mustelidae</taxon>
        <taxon>Mustelinae</taxon>
        <taxon>Mustela</taxon>
    </lineage>
</organism>
<dbReference type="PANTHER" id="PTHR23120:SF14">
    <property type="entry name" value="MAESTRO HEAT-LIKE REPEAT-CONTAINING PROTEIN FAMILY MEMBER 2A"/>
    <property type="match status" value="1"/>
</dbReference>
<dbReference type="InterPro" id="IPR056282">
    <property type="entry name" value="MROH2B-like_N_HEAT"/>
</dbReference>
<evidence type="ECO:0000313" key="4">
    <source>
        <dbReference type="RefSeq" id="XP_044934429.1"/>
    </source>
</evidence>
<feature type="domain" description="MROH2B-like N-terminal HEAT-repeats" evidence="2">
    <location>
        <begin position="67"/>
        <end position="238"/>
    </location>
</feature>
<gene>
    <name evidence="4" type="primary">LOC123391635</name>
</gene>
<reference evidence="4" key="1">
    <citation type="submission" date="2025-08" db="UniProtKB">
        <authorList>
            <consortium name="RefSeq"/>
        </authorList>
    </citation>
    <scope>IDENTIFICATION</scope>
    <source>
        <tissue evidence="4">Brain</tissue>
    </source>
</reference>
<dbReference type="OrthoDB" id="1884734at2759"/>
<dbReference type="GeneID" id="123391635"/>
<dbReference type="InterPro" id="IPR045206">
    <property type="entry name" value="Maestro_heat-like_prot"/>
</dbReference>
<dbReference type="PANTHER" id="PTHR23120">
    <property type="entry name" value="MAESTRO-RELATED HEAT DOMAIN-CONTAINING"/>
    <property type="match status" value="1"/>
</dbReference>
<sequence>MTEAAIDSTEDPSEETEDLEPLEPDDRGTFQQVMNLLNIMDSGSAKTDTAGTGPDMRKMLASVIITDKATTEPSVVMNALIRCLQVPEISTQRKVNIYNILQEIIQQEGELEEQGVQRLVTIASKEMRETLEEDGDVKAEVASDTLVALSRNHFSMVMYELQHHLKPLNLTDEFVIITLAKLANGNVFEFMPYMGITLATIFTMLRLANEAKMRQVICGAMETFCEMVQFYLSIWRTACVKLGVIKSLKPMLNLLLPNDDLREQLIRLQSPCCWRSNEAWLE</sequence>
<feature type="region of interest" description="Disordered" evidence="1">
    <location>
        <begin position="1"/>
        <end position="26"/>
    </location>
</feature>
<dbReference type="Pfam" id="PF23221">
    <property type="entry name" value="HEAT_MROH2B_1st"/>
    <property type="match status" value="1"/>
</dbReference>
<evidence type="ECO:0000313" key="3">
    <source>
        <dbReference type="Proteomes" id="UP000000715"/>
    </source>
</evidence>
<feature type="non-terminal residue" evidence="4">
    <location>
        <position position="282"/>
    </location>
</feature>
<keyword evidence="3" id="KW-1185">Reference proteome</keyword>
<accession>A0A8U0UZH8</accession>
<proteinExistence type="predicted"/>
<dbReference type="GO" id="GO:0005737">
    <property type="term" value="C:cytoplasm"/>
    <property type="evidence" value="ECO:0007669"/>
    <property type="project" value="TreeGrafter"/>
</dbReference>
<evidence type="ECO:0000259" key="2">
    <source>
        <dbReference type="Pfam" id="PF23221"/>
    </source>
</evidence>
<feature type="compositionally biased region" description="Acidic residues" evidence="1">
    <location>
        <begin position="8"/>
        <end position="23"/>
    </location>
</feature>
<evidence type="ECO:0000256" key="1">
    <source>
        <dbReference type="SAM" id="MobiDB-lite"/>
    </source>
</evidence>
<dbReference type="AlphaFoldDB" id="A0A8U0UZH8"/>
<dbReference type="RefSeq" id="XP_044934429.1">
    <property type="nucleotide sequence ID" value="XM_045078494.1"/>
</dbReference>
<name>A0A8U0UZH8_MUSPF</name>